<dbReference type="RefSeq" id="WP_311595304.1">
    <property type="nucleotide sequence ID" value="NZ_JAVRFG010000002.1"/>
</dbReference>
<feature type="compositionally biased region" description="Low complexity" evidence="1">
    <location>
        <begin position="12"/>
        <end position="24"/>
    </location>
</feature>
<dbReference type="EMBL" id="JAVRFG010000002">
    <property type="protein sequence ID" value="MDT0489179.1"/>
    <property type="molecule type" value="Genomic_DNA"/>
</dbReference>
<name>A0ABU2VV47_9ACTN</name>
<protein>
    <recommendedName>
        <fullName evidence="5">Integral membrane protein</fullName>
    </recommendedName>
</protein>
<evidence type="ECO:0008006" key="5">
    <source>
        <dbReference type="Google" id="ProtNLM"/>
    </source>
</evidence>
<evidence type="ECO:0000313" key="4">
    <source>
        <dbReference type="Proteomes" id="UP001180556"/>
    </source>
</evidence>
<keyword evidence="2" id="KW-1133">Transmembrane helix</keyword>
<gene>
    <name evidence="3" type="ORF">RM717_01500</name>
</gene>
<evidence type="ECO:0000256" key="1">
    <source>
        <dbReference type="SAM" id="MobiDB-lite"/>
    </source>
</evidence>
<keyword evidence="2" id="KW-0812">Transmembrane</keyword>
<feature type="transmembrane region" description="Helical" evidence="2">
    <location>
        <begin position="196"/>
        <end position="213"/>
    </location>
</feature>
<accession>A0ABU2VV47</accession>
<comment type="caution">
    <text evidence="3">The sequence shown here is derived from an EMBL/GenBank/DDBJ whole genome shotgun (WGS) entry which is preliminary data.</text>
</comment>
<dbReference type="Proteomes" id="UP001180556">
    <property type="component" value="Unassembled WGS sequence"/>
</dbReference>
<reference evidence="4" key="1">
    <citation type="submission" date="2023-07" db="EMBL/GenBank/DDBJ databases">
        <title>30 novel species of actinomycetes from the DSMZ collection.</title>
        <authorList>
            <person name="Nouioui I."/>
        </authorList>
    </citation>
    <scope>NUCLEOTIDE SEQUENCE [LARGE SCALE GENOMIC DNA]</scope>
    <source>
        <strain evidence="4">DSM 40932</strain>
    </source>
</reference>
<evidence type="ECO:0000313" key="3">
    <source>
        <dbReference type="EMBL" id="MDT0489179.1"/>
    </source>
</evidence>
<evidence type="ECO:0000256" key="2">
    <source>
        <dbReference type="SAM" id="Phobius"/>
    </source>
</evidence>
<proteinExistence type="predicted"/>
<feature type="transmembrane region" description="Helical" evidence="2">
    <location>
        <begin position="89"/>
        <end position="112"/>
    </location>
</feature>
<feature type="transmembrane region" description="Helical" evidence="2">
    <location>
        <begin position="143"/>
        <end position="166"/>
    </location>
</feature>
<feature type="compositionally biased region" description="Low complexity" evidence="1">
    <location>
        <begin position="58"/>
        <end position="68"/>
    </location>
</feature>
<keyword evidence="2" id="KW-0472">Membrane</keyword>
<feature type="compositionally biased region" description="Low complexity" evidence="1">
    <location>
        <begin position="33"/>
        <end position="43"/>
    </location>
</feature>
<feature type="compositionally biased region" description="Pro residues" evidence="1">
    <location>
        <begin position="1"/>
        <end position="11"/>
    </location>
</feature>
<feature type="transmembrane region" description="Helical" evidence="2">
    <location>
        <begin position="118"/>
        <end position="136"/>
    </location>
</feature>
<keyword evidence="4" id="KW-1185">Reference proteome</keyword>
<sequence length="217" mass="21871">MSQPVQPPNQPQQPYGAQPVDGNPYAGGPGAPAPAGDPYGQQPLASYGQQAPAPTGNPFADQQGQQPGPFGGGTPFAPAPPAPPARNNILYGVLAALGAAIVAGVLYGVLMGSIEREFGYAAVGVGFLVGFAAGKLGGANPVIIGAAAVLSIAAVYLGQLIGYTMVMADVAHVSFSDVLFDHFDAVTRAWTAESGFMTYVFFAFGALAAFGGVKKAN</sequence>
<feature type="region of interest" description="Disordered" evidence="1">
    <location>
        <begin position="1"/>
        <end position="81"/>
    </location>
</feature>
<organism evidence="3 4">
    <name type="scientific">Streptomyces stephensoniae</name>
    <dbReference type="NCBI Taxonomy" id="3375367"/>
    <lineage>
        <taxon>Bacteria</taxon>
        <taxon>Bacillati</taxon>
        <taxon>Actinomycetota</taxon>
        <taxon>Actinomycetes</taxon>
        <taxon>Kitasatosporales</taxon>
        <taxon>Streptomycetaceae</taxon>
        <taxon>Streptomyces</taxon>
    </lineage>
</organism>